<evidence type="ECO:0000256" key="4">
    <source>
        <dbReference type="ARBA" id="ARBA00022670"/>
    </source>
</evidence>
<keyword evidence="12" id="KW-0175">Coiled coil</keyword>
<evidence type="ECO:0000256" key="13">
    <source>
        <dbReference type="SAM" id="MobiDB-lite"/>
    </source>
</evidence>
<dbReference type="FunFam" id="3.90.70.10:FF:000176">
    <property type="entry name" value="Ubiquitin-specific protease"/>
    <property type="match status" value="1"/>
</dbReference>
<evidence type="ECO:0000256" key="9">
    <source>
        <dbReference type="ARBA" id="ARBA00041732"/>
    </source>
</evidence>
<evidence type="ECO:0000256" key="3">
    <source>
        <dbReference type="ARBA" id="ARBA00012759"/>
    </source>
</evidence>
<comment type="similarity">
    <text evidence="2">Belongs to the peptidase C19 family.</text>
</comment>
<feature type="region of interest" description="Disordered" evidence="13">
    <location>
        <begin position="836"/>
        <end position="867"/>
    </location>
</feature>
<reference evidence="15 16" key="1">
    <citation type="submission" date="2016-03" db="EMBL/GenBank/DDBJ databases">
        <authorList>
            <person name="Devillers H."/>
        </authorList>
    </citation>
    <scope>NUCLEOTIDE SEQUENCE [LARGE SCALE GENOMIC DNA]</scope>
    <source>
        <strain evidence="15">CBS 11717</strain>
    </source>
</reference>
<dbReference type="InterPro" id="IPR001394">
    <property type="entry name" value="Peptidase_C19_UCH"/>
</dbReference>
<dbReference type="GO" id="GO:0070628">
    <property type="term" value="F:proteasome binding"/>
    <property type="evidence" value="ECO:0007669"/>
    <property type="project" value="TreeGrafter"/>
</dbReference>
<dbReference type="EMBL" id="LT598465">
    <property type="protein sequence ID" value="SCU93337.1"/>
    <property type="molecule type" value="Genomic_DNA"/>
</dbReference>
<dbReference type="GO" id="GO:0061136">
    <property type="term" value="P:regulation of proteasomal protein catabolic process"/>
    <property type="evidence" value="ECO:0007669"/>
    <property type="project" value="TreeGrafter"/>
</dbReference>
<evidence type="ECO:0000256" key="12">
    <source>
        <dbReference type="SAM" id="Coils"/>
    </source>
</evidence>
<keyword evidence="7" id="KW-0788">Thiol protease</keyword>
<keyword evidence="16" id="KW-1185">Reference proteome</keyword>
<dbReference type="InterPro" id="IPR038765">
    <property type="entry name" value="Papain-like_cys_pep_sf"/>
</dbReference>
<dbReference type="OrthoDB" id="2420415at2759"/>
<keyword evidence="4" id="KW-0645">Protease</keyword>
<protein>
    <recommendedName>
        <fullName evidence="8">Ubiquitin carboxyl-terminal hydrolase 2</fullName>
        <ecNumber evidence="3">3.4.19.12</ecNumber>
    </recommendedName>
    <alternativeName>
        <fullName evidence="10">Deubiquitinating enzyme 2</fullName>
    </alternativeName>
    <alternativeName>
        <fullName evidence="9">Ubiquitin thioesterase 2</fullName>
    </alternativeName>
    <alternativeName>
        <fullName evidence="11">Ubiquitin-specific-processing protease 2</fullName>
    </alternativeName>
</protein>
<dbReference type="Proteomes" id="UP000191024">
    <property type="component" value="Chromosome E"/>
</dbReference>
<keyword evidence="6" id="KW-0378">Hydrolase</keyword>
<evidence type="ECO:0000256" key="5">
    <source>
        <dbReference type="ARBA" id="ARBA00022786"/>
    </source>
</evidence>
<dbReference type="GO" id="GO:0043161">
    <property type="term" value="P:proteasome-mediated ubiquitin-dependent protein catabolic process"/>
    <property type="evidence" value="ECO:0007669"/>
    <property type="project" value="InterPro"/>
</dbReference>
<dbReference type="AlphaFoldDB" id="A0A1G4JR80"/>
<feature type="domain" description="USP" evidence="14">
    <location>
        <begin position="701"/>
        <end position="1208"/>
    </location>
</feature>
<dbReference type="Pfam" id="PF00443">
    <property type="entry name" value="UCH"/>
    <property type="match status" value="1"/>
</dbReference>
<dbReference type="PANTHER" id="PTHR43982">
    <property type="entry name" value="UBIQUITIN CARBOXYL-TERMINAL HYDROLASE"/>
    <property type="match status" value="1"/>
</dbReference>
<dbReference type="EC" id="3.4.19.12" evidence="3"/>
<evidence type="ECO:0000256" key="10">
    <source>
        <dbReference type="ARBA" id="ARBA00042236"/>
    </source>
</evidence>
<dbReference type="PROSITE" id="PS00973">
    <property type="entry name" value="USP_2"/>
    <property type="match status" value="1"/>
</dbReference>
<dbReference type="InterPro" id="IPR028889">
    <property type="entry name" value="USP"/>
</dbReference>
<dbReference type="InterPro" id="IPR044635">
    <property type="entry name" value="UBP14-like"/>
</dbReference>
<evidence type="ECO:0000256" key="6">
    <source>
        <dbReference type="ARBA" id="ARBA00022801"/>
    </source>
</evidence>
<evidence type="ECO:0000259" key="14">
    <source>
        <dbReference type="PROSITE" id="PS50235"/>
    </source>
</evidence>
<dbReference type="GO" id="GO:0004843">
    <property type="term" value="F:cysteine-type deubiquitinase activity"/>
    <property type="evidence" value="ECO:0007669"/>
    <property type="project" value="UniProtKB-EC"/>
</dbReference>
<organism evidence="15 16">
    <name type="scientific">Lachancea mirantina</name>
    <dbReference type="NCBI Taxonomy" id="1230905"/>
    <lineage>
        <taxon>Eukaryota</taxon>
        <taxon>Fungi</taxon>
        <taxon>Dikarya</taxon>
        <taxon>Ascomycota</taxon>
        <taxon>Saccharomycotina</taxon>
        <taxon>Saccharomycetes</taxon>
        <taxon>Saccharomycetales</taxon>
        <taxon>Saccharomycetaceae</taxon>
        <taxon>Lachancea</taxon>
    </lineage>
</organism>
<dbReference type="CDD" id="cd02666">
    <property type="entry name" value="Peptidase_C19J"/>
    <property type="match status" value="1"/>
</dbReference>
<accession>A0A1G4JR80</accession>
<dbReference type="GO" id="GO:0016579">
    <property type="term" value="P:protein deubiquitination"/>
    <property type="evidence" value="ECO:0007669"/>
    <property type="project" value="InterPro"/>
</dbReference>
<keyword evidence="5" id="KW-0833">Ubl conjugation pathway</keyword>
<dbReference type="PANTHER" id="PTHR43982:SF6">
    <property type="entry name" value="UBIQUITIN CARBOXYL-TERMINAL HYDROLASE 2-RELATED"/>
    <property type="match status" value="1"/>
</dbReference>
<dbReference type="Pfam" id="PF13446">
    <property type="entry name" value="RPT"/>
    <property type="match status" value="4"/>
</dbReference>
<sequence length="1227" mass="141241">MFQDLPSRGNASDETENLINFDQDDLAVPANAEKDDGMRLLYPNVQNRFPFKTADRLMGEIKTDLAYILADENAGIADKGLYNGILKLPVLNYSSKKPELTFAIGDLLDQVSLQTRYDYKSLTCPDFNEVKVFMGILCNQSLNQQDFHDVIDTKFYHLKVTVKTRKLLERTRKSFGVARYYLVEQLHPFDEPDFLESDSDKVLDSAYYVSSETNKVVGIEILKPEFSNDDLSIFKSDVIRERYLTVCERYADLDPQTIPTQAECLHTLIKIFKGPLNRKSSEDVSKTISADNKILNSQLNPNWLTEKYGFKLLQTQDPENGNIATEFEPPDLTQHQENSNSRALRFSFTRKCLELIFLGKLSASLIPKEDLNRNAKARVFNLYQTTFSSTTLPRLLGDNKSEFDDRYRVFDTNYHVINLCASLSYGDHEIIKNYEIQSSLDPKNIGVYFDALSFIANTKGSYQLLAFCGKQNVVGQESLSAALALFEISPDEVIPETISDDVLLGLYRKQFKTASSQRRSDLKNALRLFAKFKDSRKLKFYVDHEPYEHAQKAYHLLGIDESVDVDVIETAYTIKISDSPGLRLDCDRALYTLAVAKRNLALFSFLDQECPSFEEFYGTHIWSYSEALKFLHVNENASDEVVLEVFQRMWGLEKSPPPDHFLLMRSALDKIRKERNSKLIQHFQDTGIVDVTYLPAGKWPAGLNNIGNTCYLNSLLQYYFCISSLRKYVLEYHETFADYLQRQESCDRQRRIGGREVSQPEVERSIQFVYQLRELFKSMVHTAERFVTPRRELAYLAFSPSNLGVDFESPIKADSETEVIDLTVDNENQDVSLQNDLLSQPSPEVPQEARQEDIELDRDEDGNIHASSTRVAKISPDQLENALELGRQQDVTECIGNVLFQLEASSDPCNLDEDGEQQDLIKELFFGKLQQNLVPDDNPKKIRTKVERFVSLLVNVGDHSKDIYGALDLYFKDDVLRLEEDGQVKRSVVITELPTILQIQIQRVYYDREKFMPFKSIEPLPFNQILYMDRYMDSQDPLFLKQKSEYSQLKEEAENLKAQQRRLLSRNESGFTFKSSLQETRKLIVSENLERNGIEISAKTDLLDTIDSTIVRIDNELADIYQRLNVLEPKIANCFSDFKRQAYTLFAVFIHRGEASYGHYWIYIKDLKRNGIWRKYNDESVTEVPAAEVFNFTEANTATPYFLVYVKESRASEVEPMMREPHGAPTY</sequence>
<evidence type="ECO:0000256" key="1">
    <source>
        <dbReference type="ARBA" id="ARBA00000707"/>
    </source>
</evidence>
<evidence type="ECO:0000256" key="7">
    <source>
        <dbReference type="ARBA" id="ARBA00022807"/>
    </source>
</evidence>
<feature type="coiled-coil region" evidence="12">
    <location>
        <begin position="1039"/>
        <end position="1066"/>
    </location>
</feature>
<gene>
    <name evidence="15" type="ORF">LAMI_0E14004G</name>
</gene>
<dbReference type="PROSITE" id="PS00972">
    <property type="entry name" value="USP_1"/>
    <property type="match status" value="1"/>
</dbReference>
<dbReference type="Gene3D" id="3.90.70.10">
    <property type="entry name" value="Cysteine proteinases"/>
    <property type="match status" value="1"/>
</dbReference>
<evidence type="ECO:0000256" key="8">
    <source>
        <dbReference type="ARBA" id="ARBA00040966"/>
    </source>
</evidence>
<comment type="catalytic activity">
    <reaction evidence="1">
        <text>Thiol-dependent hydrolysis of ester, thioester, amide, peptide and isopeptide bonds formed by the C-terminal Gly of ubiquitin (a 76-residue protein attached to proteins as an intracellular targeting signal).</text>
        <dbReference type="EC" id="3.4.19.12"/>
    </reaction>
</comment>
<dbReference type="InterPro" id="IPR018200">
    <property type="entry name" value="USP_CS"/>
</dbReference>
<evidence type="ECO:0000256" key="11">
    <source>
        <dbReference type="ARBA" id="ARBA00042737"/>
    </source>
</evidence>
<dbReference type="STRING" id="1230905.A0A1G4JR80"/>
<dbReference type="PROSITE" id="PS50235">
    <property type="entry name" value="USP_3"/>
    <property type="match status" value="1"/>
</dbReference>
<evidence type="ECO:0000313" key="15">
    <source>
        <dbReference type="EMBL" id="SCU93337.1"/>
    </source>
</evidence>
<evidence type="ECO:0000313" key="16">
    <source>
        <dbReference type="Proteomes" id="UP000191024"/>
    </source>
</evidence>
<proteinExistence type="inferred from homology"/>
<evidence type="ECO:0000256" key="2">
    <source>
        <dbReference type="ARBA" id="ARBA00009085"/>
    </source>
</evidence>
<dbReference type="InterPro" id="IPR025305">
    <property type="entry name" value="UCH_repeat_domain"/>
</dbReference>
<dbReference type="SUPFAM" id="SSF54001">
    <property type="entry name" value="Cysteine proteinases"/>
    <property type="match status" value="1"/>
</dbReference>
<name>A0A1G4JR80_9SACH</name>